<evidence type="ECO:0000256" key="1">
    <source>
        <dbReference type="ARBA" id="ARBA00007150"/>
    </source>
</evidence>
<sequence length="352" mass="39066">MSGTTRHASVELETPRTGLLAFLRDFHNKTILFRAGDWIFVTYGMIAGFAFLVGVSTATWYMGMVGADTARTAGFYLFFAIPSILMVSRLTSILLEWRELFRKPLQTLLKPGYMLHGGIFGGMMAFAGYSWSTGISLLALLDAAGFCMPLGEAIARLGCYVYGCCWGRPTDSRFGVAYTSPHSKVVRFRPELQGVKIHPTQLYALTAHLIQFTIFYALLPFKVFDGMFAALYLITHPIIRFALERFRQDDRGQVGRWTHTNIYSLMMIAFGVLVLAFGLASDASNLPINLHVRYVHVIGNSASILYFVFIFLAACAAFGVHYKAVGSWLSKPSGGMKVDISEMGMGATDRDR</sequence>
<evidence type="ECO:0000313" key="9">
    <source>
        <dbReference type="Proteomes" id="UP001217838"/>
    </source>
</evidence>
<keyword evidence="4 7" id="KW-0812">Transmembrane</keyword>
<evidence type="ECO:0000256" key="6">
    <source>
        <dbReference type="ARBA" id="ARBA00023136"/>
    </source>
</evidence>
<dbReference type="EC" id="2.4.99.-" evidence="8"/>
<dbReference type="PANTHER" id="PTHR30589:SF0">
    <property type="entry name" value="PHOSPHATIDYLGLYCEROL--PROLIPOPROTEIN DIACYLGLYCERYL TRANSFERASE"/>
    <property type="match status" value="1"/>
</dbReference>
<keyword evidence="9" id="KW-1185">Reference proteome</keyword>
<keyword evidence="6 7" id="KW-0472">Membrane</keyword>
<name>A0ABT5B9T4_9BACT</name>
<feature type="transmembrane region" description="Helical" evidence="7">
    <location>
        <begin position="38"/>
        <end position="61"/>
    </location>
</feature>
<dbReference type="GO" id="GO:0016757">
    <property type="term" value="F:glycosyltransferase activity"/>
    <property type="evidence" value="ECO:0007669"/>
    <property type="project" value="UniProtKB-KW"/>
</dbReference>
<keyword evidence="5 7" id="KW-1133">Transmembrane helix</keyword>
<evidence type="ECO:0000256" key="4">
    <source>
        <dbReference type="ARBA" id="ARBA00022692"/>
    </source>
</evidence>
<dbReference type="RefSeq" id="WP_272000867.1">
    <property type="nucleotide sequence ID" value="NZ_JAQNDN010000013.1"/>
</dbReference>
<feature type="transmembrane region" description="Helical" evidence="7">
    <location>
        <begin position="263"/>
        <end position="281"/>
    </location>
</feature>
<keyword evidence="3 8" id="KW-0808">Transferase</keyword>
<protein>
    <submittedName>
        <fullName evidence="8">Prolipoprotein diacylglyceryl transferase</fullName>
        <ecNumber evidence="8">2.4.99.-</ecNumber>
    </submittedName>
</protein>
<evidence type="ECO:0000313" key="8">
    <source>
        <dbReference type="EMBL" id="MDC0670894.1"/>
    </source>
</evidence>
<dbReference type="PANTHER" id="PTHR30589">
    <property type="entry name" value="PROLIPOPROTEIN DIACYLGLYCERYL TRANSFERASE"/>
    <property type="match status" value="1"/>
</dbReference>
<comment type="similarity">
    <text evidence="1">Belongs to the Lgt family.</text>
</comment>
<evidence type="ECO:0000256" key="2">
    <source>
        <dbReference type="ARBA" id="ARBA00022475"/>
    </source>
</evidence>
<accession>A0ABT5B9T4</accession>
<comment type="caution">
    <text evidence="8">The sequence shown here is derived from an EMBL/GenBank/DDBJ whole genome shotgun (WGS) entry which is preliminary data.</text>
</comment>
<keyword evidence="2" id="KW-1003">Cell membrane</keyword>
<reference evidence="8 9" key="1">
    <citation type="submission" date="2022-11" db="EMBL/GenBank/DDBJ databases">
        <title>Minimal conservation of predation-associated metabolite biosynthetic gene clusters underscores biosynthetic potential of Myxococcota including descriptions for ten novel species: Archangium lansinium sp. nov., Myxococcus landrumus sp. nov., Nannocystis bai.</title>
        <authorList>
            <person name="Ahearne A."/>
            <person name="Stevens C."/>
            <person name="Dowd S."/>
        </authorList>
    </citation>
    <scope>NUCLEOTIDE SEQUENCE [LARGE SCALE GENOMIC DNA]</scope>
    <source>
        <strain evidence="8 9">NCELM</strain>
    </source>
</reference>
<feature type="transmembrane region" description="Helical" evidence="7">
    <location>
        <begin position="301"/>
        <end position="322"/>
    </location>
</feature>
<gene>
    <name evidence="8" type="ORF">POL58_24260</name>
</gene>
<evidence type="ECO:0000256" key="5">
    <source>
        <dbReference type="ARBA" id="ARBA00022989"/>
    </source>
</evidence>
<proteinExistence type="inferred from homology"/>
<organism evidence="8 9">
    <name type="scientific">Nannocystis radixulma</name>
    <dbReference type="NCBI Taxonomy" id="2995305"/>
    <lineage>
        <taxon>Bacteria</taxon>
        <taxon>Pseudomonadati</taxon>
        <taxon>Myxococcota</taxon>
        <taxon>Polyangia</taxon>
        <taxon>Nannocystales</taxon>
        <taxon>Nannocystaceae</taxon>
        <taxon>Nannocystis</taxon>
    </lineage>
</organism>
<feature type="transmembrane region" description="Helical" evidence="7">
    <location>
        <begin position="73"/>
        <end position="95"/>
    </location>
</feature>
<dbReference type="InterPro" id="IPR001640">
    <property type="entry name" value="Lgt"/>
</dbReference>
<feature type="transmembrane region" description="Helical" evidence="7">
    <location>
        <begin position="115"/>
        <end position="141"/>
    </location>
</feature>
<dbReference type="EMBL" id="JAQNDN010000013">
    <property type="protein sequence ID" value="MDC0670894.1"/>
    <property type="molecule type" value="Genomic_DNA"/>
</dbReference>
<dbReference type="Proteomes" id="UP001217838">
    <property type="component" value="Unassembled WGS sequence"/>
</dbReference>
<dbReference type="Pfam" id="PF01790">
    <property type="entry name" value="LGT"/>
    <property type="match status" value="1"/>
</dbReference>
<evidence type="ECO:0000256" key="7">
    <source>
        <dbReference type="SAM" id="Phobius"/>
    </source>
</evidence>
<keyword evidence="8" id="KW-0328">Glycosyltransferase</keyword>
<evidence type="ECO:0000256" key="3">
    <source>
        <dbReference type="ARBA" id="ARBA00022679"/>
    </source>
</evidence>